<reference evidence="3" key="1">
    <citation type="journal article" date="2023" name="G3 (Bethesda)">
        <title>A reference genome for the long-term kleptoplast-retaining sea slug Elysia crispata morphotype clarki.</title>
        <authorList>
            <person name="Eastman K.E."/>
            <person name="Pendleton A.L."/>
            <person name="Shaikh M.A."/>
            <person name="Suttiyut T."/>
            <person name="Ogas R."/>
            <person name="Tomko P."/>
            <person name="Gavelis G."/>
            <person name="Widhalm J.R."/>
            <person name="Wisecaver J.H."/>
        </authorList>
    </citation>
    <scope>NUCLEOTIDE SEQUENCE</scope>
    <source>
        <strain evidence="3">ECLA1</strain>
    </source>
</reference>
<gene>
    <name evidence="3" type="ORF">RRG08_033033</name>
</gene>
<keyword evidence="2" id="KW-0812">Transmembrane</keyword>
<keyword evidence="2" id="KW-0472">Membrane</keyword>
<evidence type="ECO:0008006" key="5">
    <source>
        <dbReference type="Google" id="ProtNLM"/>
    </source>
</evidence>
<keyword evidence="2" id="KW-1133">Transmembrane helix</keyword>
<protein>
    <recommendedName>
        <fullName evidence="5">Transmembrane protein</fullName>
    </recommendedName>
</protein>
<evidence type="ECO:0000313" key="3">
    <source>
        <dbReference type="EMBL" id="KAK3782392.1"/>
    </source>
</evidence>
<feature type="compositionally biased region" description="Basic and acidic residues" evidence="1">
    <location>
        <begin position="130"/>
        <end position="146"/>
    </location>
</feature>
<accession>A0AAE1A7D8</accession>
<evidence type="ECO:0000256" key="1">
    <source>
        <dbReference type="SAM" id="MobiDB-lite"/>
    </source>
</evidence>
<dbReference type="Proteomes" id="UP001283361">
    <property type="component" value="Unassembled WGS sequence"/>
</dbReference>
<keyword evidence="4" id="KW-1185">Reference proteome</keyword>
<proteinExistence type="predicted"/>
<comment type="caution">
    <text evidence="3">The sequence shown here is derived from an EMBL/GenBank/DDBJ whole genome shotgun (WGS) entry which is preliminary data.</text>
</comment>
<sequence length="190" mass="21075">MMGICRTLLSASFSREKNPKDLLSHRNARSNFIRDVVGGLARAHAKRSQMSRLSNQLRLIVQVTENRIFKVTQVQPRSRSTKCSAPKKKKTAADVKSPQYLGLIGTLSVLFVIVDGLLWVLISYARMRSQENEERARREAERERTPAQRAPLADTTSVGSAASRRSPSSKPSLTSGSSSELFSSLLETSQ</sequence>
<organism evidence="3 4">
    <name type="scientific">Elysia crispata</name>
    <name type="common">lettuce slug</name>
    <dbReference type="NCBI Taxonomy" id="231223"/>
    <lineage>
        <taxon>Eukaryota</taxon>
        <taxon>Metazoa</taxon>
        <taxon>Spiralia</taxon>
        <taxon>Lophotrochozoa</taxon>
        <taxon>Mollusca</taxon>
        <taxon>Gastropoda</taxon>
        <taxon>Heterobranchia</taxon>
        <taxon>Euthyneura</taxon>
        <taxon>Panpulmonata</taxon>
        <taxon>Sacoglossa</taxon>
        <taxon>Placobranchoidea</taxon>
        <taxon>Plakobranchidae</taxon>
        <taxon>Elysia</taxon>
    </lineage>
</organism>
<dbReference type="AlphaFoldDB" id="A0AAE1A7D8"/>
<feature type="region of interest" description="Disordered" evidence="1">
    <location>
        <begin position="130"/>
        <end position="190"/>
    </location>
</feature>
<feature type="compositionally biased region" description="Low complexity" evidence="1">
    <location>
        <begin position="157"/>
        <end position="190"/>
    </location>
</feature>
<evidence type="ECO:0000313" key="4">
    <source>
        <dbReference type="Proteomes" id="UP001283361"/>
    </source>
</evidence>
<name>A0AAE1A7D8_9GAST</name>
<evidence type="ECO:0000256" key="2">
    <source>
        <dbReference type="SAM" id="Phobius"/>
    </source>
</evidence>
<feature type="transmembrane region" description="Helical" evidence="2">
    <location>
        <begin position="100"/>
        <end position="122"/>
    </location>
</feature>
<dbReference type="EMBL" id="JAWDGP010002507">
    <property type="protein sequence ID" value="KAK3782392.1"/>
    <property type="molecule type" value="Genomic_DNA"/>
</dbReference>